<dbReference type="PANTHER" id="PTHR10472:SF5">
    <property type="entry name" value="D-AMINOACYL-TRNA DEACYLASE 1"/>
    <property type="match status" value="1"/>
</dbReference>
<dbReference type="EC" id="3.1.1.96" evidence="4"/>
<comment type="similarity">
    <text evidence="1 4">Belongs to the DTD family.</text>
</comment>
<organism evidence="5 8">
    <name type="scientific">Enterococcus gallinarum</name>
    <dbReference type="NCBI Taxonomy" id="1353"/>
    <lineage>
        <taxon>Bacteria</taxon>
        <taxon>Bacillati</taxon>
        <taxon>Bacillota</taxon>
        <taxon>Bacilli</taxon>
        <taxon>Lactobacillales</taxon>
        <taxon>Enterococcaceae</taxon>
        <taxon>Enterococcus</taxon>
    </lineage>
</organism>
<evidence type="ECO:0000256" key="2">
    <source>
        <dbReference type="ARBA" id="ARBA00022555"/>
    </source>
</evidence>
<protein>
    <recommendedName>
        <fullName evidence="4">D-aminoacyl-tRNA deacylase</fullName>
        <shortName evidence="4">DTD</shortName>
        <ecNumber evidence="4">3.1.1.96</ecNumber>
    </recommendedName>
    <alternativeName>
        <fullName evidence="4">Gly-tRNA(Ala) deacylase</fullName>
        <ecNumber evidence="4">3.1.1.-</ecNumber>
    </alternativeName>
</protein>
<dbReference type="Proteomes" id="UP000516696">
    <property type="component" value="Chromosome"/>
</dbReference>
<dbReference type="EMBL" id="CP050485">
    <property type="protein sequence ID" value="QOG29062.1"/>
    <property type="molecule type" value="Genomic_DNA"/>
</dbReference>
<dbReference type="RefSeq" id="WP_103300300.1">
    <property type="nucleotide sequence ID" value="NZ_CP050485.1"/>
</dbReference>
<keyword evidence="2 4" id="KW-0820">tRNA-binding</keyword>
<dbReference type="HAMAP" id="MF_00518">
    <property type="entry name" value="Deacylase_Dtd"/>
    <property type="match status" value="1"/>
</dbReference>
<sequence length="148" mass="15993">MRAVIQRVSEASVAIDGTTVGAIQKGFLVLLGITHEDSQEDVDYLVRKIKNLRVFEDEAGKMNQSIEAIEGAILSISQFTLYGETKKGNRPSFIQAARPEVATPLYEAFNAGLHAAGIEVATGRFGADMQVSLINDGPVTVLIDTKEK</sequence>
<dbReference type="CDD" id="cd00563">
    <property type="entry name" value="Dtyr_deacylase"/>
    <property type="match status" value="1"/>
</dbReference>
<name>A0A2K3QWM0_ENTGA</name>
<comment type="catalytic activity">
    <reaction evidence="4">
        <text>glycyl-tRNA(Ala) + H2O = tRNA(Ala) + glycine + H(+)</text>
        <dbReference type="Rhea" id="RHEA:53744"/>
        <dbReference type="Rhea" id="RHEA-COMP:9657"/>
        <dbReference type="Rhea" id="RHEA-COMP:13640"/>
        <dbReference type="ChEBI" id="CHEBI:15377"/>
        <dbReference type="ChEBI" id="CHEBI:15378"/>
        <dbReference type="ChEBI" id="CHEBI:57305"/>
        <dbReference type="ChEBI" id="CHEBI:78442"/>
        <dbReference type="ChEBI" id="CHEBI:78522"/>
    </reaction>
</comment>
<accession>A0A2K3QWM0</accession>
<comment type="domain">
    <text evidence="4">A Gly-cisPro motif from one monomer fits into the active site of the other monomer to allow specific chiral rejection of L-amino acids.</text>
</comment>
<reference evidence="6 7" key="1">
    <citation type="submission" date="2020-03" db="EMBL/GenBank/DDBJ databases">
        <title>Characterization of ganglioside-mimicking enterococci.</title>
        <authorList>
            <person name="Patry R.T."/>
            <person name="Nothaft H."/>
            <person name="Bridger R."/>
            <person name="Shajahan A."/>
            <person name="Huynh S."/>
            <person name="Sanchez S."/>
            <person name="Azadi P."/>
            <person name="Cooper K."/>
            <person name="Miller W.G."/>
            <person name="Parker C.T."/>
            <person name="Wells L."/>
            <person name="Szymanski C.M."/>
        </authorList>
    </citation>
    <scope>NUCLEOTIDE SEQUENCE [LARGE SCALE GENOMIC DNA]</scope>
    <source>
        <strain evidence="6 7">EGM181</strain>
    </source>
</reference>
<evidence type="ECO:0000256" key="4">
    <source>
        <dbReference type="HAMAP-Rule" id="MF_00518"/>
    </source>
</evidence>
<dbReference type="PANTHER" id="PTHR10472">
    <property type="entry name" value="D-TYROSYL-TRNA TYR DEACYLASE"/>
    <property type="match status" value="1"/>
</dbReference>
<dbReference type="FunFam" id="3.50.80.10:FF:000001">
    <property type="entry name" value="D-aminoacyl-tRNA deacylase"/>
    <property type="match status" value="1"/>
</dbReference>
<evidence type="ECO:0000313" key="5">
    <source>
        <dbReference type="EMBL" id="MDL4937018.1"/>
    </source>
</evidence>
<dbReference type="Pfam" id="PF02580">
    <property type="entry name" value="Tyr_Deacylase"/>
    <property type="match status" value="1"/>
</dbReference>
<dbReference type="InterPro" id="IPR023509">
    <property type="entry name" value="DTD-like_sf"/>
</dbReference>
<dbReference type="GO" id="GO:0051500">
    <property type="term" value="F:D-tyrosyl-tRNA(Tyr) deacylase activity"/>
    <property type="evidence" value="ECO:0007669"/>
    <property type="project" value="TreeGrafter"/>
</dbReference>
<dbReference type="EMBL" id="JASUBT010000012">
    <property type="protein sequence ID" value="MDL4937018.1"/>
    <property type="molecule type" value="Genomic_DNA"/>
</dbReference>
<evidence type="ECO:0000256" key="1">
    <source>
        <dbReference type="ARBA" id="ARBA00009673"/>
    </source>
</evidence>
<dbReference type="Gene3D" id="3.50.80.10">
    <property type="entry name" value="D-tyrosyl-tRNA(Tyr) deacylase"/>
    <property type="match status" value="1"/>
</dbReference>
<gene>
    <name evidence="4 5" type="primary">dtd</name>
    <name evidence="6" type="ORF">EGM181_01420</name>
    <name evidence="5" type="ORF">QRX88_15030</name>
</gene>
<dbReference type="GO" id="GO:0000049">
    <property type="term" value="F:tRNA binding"/>
    <property type="evidence" value="ECO:0007669"/>
    <property type="project" value="UniProtKB-UniRule"/>
</dbReference>
<keyword evidence="3 4" id="KW-0694">RNA-binding</keyword>
<dbReference type="InterPro" id="IPR003732">
    <property type="entry name" value="Daa-tRNA_deacyls_DTD"/>
</dbReference>
<comment type="function">
    <text evidence="4">An aminoacyl-tRNA editing enzyme that deacylates mischarged D-aminoacyl-tRNAs. Also deacylates mischarged glycyl-tRNA(Ala), protecting cells against glycine mischarging by AlaRS. Acts via tRNA-based rather than protein-based catalysis; rejects L-amino acids rather than detecting D-amino acids in the active site. By recycling D-aminoacyl-tRNA to D-amino acids and free tRNA molecules, this enzyme counteracts the toxicity associated with the formation of D-aminoacyl-tRNA entities in vivo and helps enforce protein L-homochirality.</text>
</comment>
<evidence type="ECO:0000313" key="8">
    <source>
        <dbReference type="Proteomes" id="UP001241571"/>
    </source>
</evidence>
<reference evidence="5 8" key="2">
    <citation type="submission" date="2023-06" db="EMBL/GenBank/DDBJ databases">
        <title>Acute promotion of culturable opportunistic pathogens and persistent increase of antibiotic resistance following antibiotic exposure in mouse gut microbiota.</title>
        <authorList>
            <person name="Li L."/>
            <person name="Wang B."/>
            <person name="Sun Y."/>
            <person name="Wang M."/>
            <person name="Xu H."/>
        </authorList>
    </citation>
    <scope>NUCLEOTIDE SEQUENCE [LARGE SCALE GENOMIC DNA]</scope>
    <source>
        <strain evidence="5 8">CRI2_2</strain>
    </source>
</reference>
<dbReference type="AlphaFoldDB" id="A0A2K3QWM0"/>
<keyword evidence="4 5" id="KW-0378">Hydrolase</keyword>
<dbReference type="GO" id="GO:0019478">
    <property type="term" value="P:D-amino acid catabolic process"/>
    <property type="evidence" value="ECO:0007669"/>
    <property type="project" value="UniProtKB-UniRule"/>
</dbReference>
<dbReference type="GO" id="GO:0005737">
    <property type="term" value="C:cytoplasm"/>
    <property type="evidence" value="ECO:0007669"/>
    <property type="project" value="UniProtKB-SubCell"/>
</dbReference>
<evidence type="ECO:0000256" key="3">
    <source>
        <dbReference type="ARBA" id="ARBA00022884"/>
    </source>
</evidence>
<dbReference type="Proteomes" id="UP001241571">
    <property type="component" value="Unassembled WGS sequence"/>
</dbReference>
<dbReference type="GO" id="GO:0043908">
    <property type="term" value="F:Ser(Gly)-tRNA(Ala) hydrolase activity"/>
    <property type="evidence" value="ECO:0007669"/>
    <property type="project" value="UniProtKB-UniRule"/>
</dbReference>
<dbReference type="SUPFAM" id="SSF69500">
    <property type="entry name" value="DTD-like"/>
    <property type="match status" value="1"/>
</dbReference>
<evidence type="ECO:0000313" key="7">
    <source>
        <dbReference type="Proteomes" id="UP000516696"/>
    </source>
</evidence>
<comment type="subcellular location">
    <subcellularLocation>
        <location evidence="4">Cytoplasm</location>
    </subcellularLocation>
</comment>
<proteinExistence type="inferred from homology"/>
<dbReference type="NCBIfam" id="TIGR00256">
    <property type="entry name" value="D-aminoacyl-tRNA deacylase"/>
    <property type="match status" value="1"/>
</dbReference>
<dbReference type="GO" id="GO:0106026">
    <property type="term" value="F:Gly-tRNA(Ala) deacylase activity"/>
    <property type="evidence" value="ECO:0007669"/>
    <property type="project" value="UniProtKB-UniRule"/>
</dbReference>
<keyword evidence="4" id="KW-0963">Cytoplasm</keyword>
<feature type="short sequence motif" description="Gly-cisPro motif, important for rejection of L-amino acids" evidence="4">
    <location>
        <begin position="137"/>
        <end position="138"/>
    </location>
</feature>
<evidence type="ECO:0000313" key="6">
    <source>
        <dbReference type="EMBL" id="QOG29062.1"/>
    </source>
</evidence>
<dbReference type="EC" id="3.1.1.-" evidence="4"/>
<comment type="catalytic activity">
    <reaction evidence="4">
        <text>a D-aminoacyl-tRNA + H2O = a tRNA + a D-alpha-amino acid + H(+)</text>
        <dbReference type="Rhea" id="RHEA:13953"/>
        <dbReference type="Rhea" id="RHEA-COMP:10123"/>
        <dbReference type="Rhea" id="RHEA-COMP:10124"/>
        <dbReference type="ChEBI" id="CHEBI:15377"/>
        <dbReference type="ChEBI" id="CHEBI:15378"/>
        <dbReference type="ChEBI" id="CHEBI:59871"/>
        <dbReference type="ChEBI" id="CHEBI:78442"/>
        <dbReference type="ChEBI" id="CHEBI:79333"/>
        <dbReference type="EC" id="3.1.1.96"/>
    </reaction>
</comment>
<comment type="subunit">
    <text evidence="4">Homodimer.</text>
</comment>